<evidence type="ECO:0000313" key="1">
    <source>
        <dbReference type="EMBL" id="KAK5838973.1"/>
    </source>
</evidence>
<dbReference type="Proteomes" id="UP001358586">
    <property type="component" value="Chromosome 3"/>
</dbReference>
<proteinExistence type="predicted"/>
<sequence length="109" mass="12708">MVVMLSCQDERGSDEDKGCKRGNYLDKVDEDRKNWRNGGMDGLLWDSREFSGIVEWLSSGSLERHRDNGLSNLWSDTMMTVIDWSFETTPQKWFTNYLESKAHLSHDID</sequence>
<reference evidence="1 2" key="1">
    <citation type="submission" date="2023-03" db="EMBL/GenBank/DDBJ databases">
        <title>WGS of Gossypium arboreum.</title>
        <authorList>
            <person name="Yu D."/>
        </authorList>
    </citation>
    <scope>NUCLEOTIDE SEQUENCE [LARGE SCALE GENOMIC DNA]</scope>
    <source>
        <tissue evidence="1">Leaf</tissue>
    </source>
</reference>
<accession>A0ABR0QJI0</accession>
<keyword evidence="2" id="KW-1185">Reference proteome</keyword>
<gene>
    <name evidence="1" type="ORF">PVK06_007723</name>
</gene>
<protein>
    <submittedName>
        <fullName evidence="1">Uncharacterized protein</fullName>
    </submittedName>
</protein>
<organism evidence="1 2">
    <name type="scientific">Gossypium arboreum</name>
    <name type="common">Tree cotton</name>
    <name type="synonym">Gossypium nanking</name>
    <dbReference type="NCBI Taxonomy" id="29729"/>
    <lineage>
        <taxon>Eukaryota</taxon>
        <taxon>Viridiplantae</taxon>
        <taxon>Streptophyta</taxon>
        <taxon>Embryophyta</taxon>
        <taxon>Tracheophyta</taxon>
        <taxon>Spermatophyta</taxon>
        <taxon>Magnoliopsida</taxon>
        <taxon>eudicotyledons</taxon>
        <taxon>Gunneridae</taxon>
        <taxon>Pentapetalae</taxon>
        <taxon>rosids</taxon>
        <taxon>malvids</taxon>
        <taxon>Malvales</taxon>
        <taxon>Malvaceae</taxon>
        <taxon>Malvoideae</taxon>
        <taxon>Gossypium</taxon>
    </lineage>
</organism>
<comment type="caution">
    <text evidence="1">The sequence shown here is derived from an EMBL/GenBank/DDBJ whole genome shotgun (WGS) entry which is preliminary data.</text>
</comment>
<evidence type="ECO:0000313" key="2">
    <source>
        <dbReference type="Proteomes" id="UP001358586"/>
    </source>
</evidence>
<name>A0ABR0QJI0_GOSAR</name>
<dbReference type="EMBL" id="JARKNE010000003">
    <property type="protein sequence ID" value="KAK5838973.1"/>
    <property type="molecule type" value="Genomic_DNA"/>
</dbReference>